<evidence type="ECO:0000313" key="1">
    <source>
        <dbReference type="EMBL" id="KAA1070475.1"/>
    </source>
</evidence>
<comment type="caution">
    <text evidence="1">The sequence shown here is derived from an EMBL/GenBank/DDBJ whole genome shotgun (WGS) entry which is preliminary data.</text>
</comment>
<dbReference type="AlphaFoldDB" id="A0A5B0M129"/>
<reference evidence="1 2" key="1">
    <citation type="submission" date="2019-05" db="EMBL/GenBank/DDBJ databases">
        <title>Emergence of the Ug99 lineage of the wheat stem rust pathogen through somatic hybridization.</title>
        <authorList>
            <person name="Li F."/>
            <person name="Upadhyaya N.M."/>
            <person name="Sperschneider J."/>
            <person name="Matny O."/>
            <person name="Nguyen-Phuc H."/>
            <person name="Mago R."/>
            <person name="Raley C."/>
            <person name="Miller M.E."/>
            <person name="Silverstein K.A.T."/>
            <person name="Henningsen E."/>
            <person name="Hirsch C.D."/>
            <person name="Visser B."/>
            <person name="Pretorius Z.A."/>
            <person name="Steffenson B.J."/>
            <person name="Schwessinger B."/>
            <person name="Dodds P.N."/>
            <person name="Figueroa M."/>
        </authorList>
    </citation>
    <scope>NUCLEOTIDE SEQUENCE [LARGE SCALE GENOMIC DNA]</scope>
    <source>
        <strain evidence="1">21-0</strain>
    </source>
</reference>
<accession>A0A5B0M129</accession>
<protein>
    <submittedName>
        <fullName evidence="1">Uncharacterized protein</fullName>
    </submittedName>
</protein>
<gene>
    <name evidence="1" type="ORF">PGT21_013015</name>
</gene>
<proteinExistence type="predicted"/>
<keyword evidence="2" id="KW-1185">Reference proteome</keyword>
<dbReference type="Proteomes" id="UP000324748">
    <property type="component" value="Unassembled WGS sequence"/>
</dbReference>
<evidence type="ECO:0000313" key="2">
    <source>
        <dbReference type="Proteomes" id="UP000324748"/>
    </source>
</evidence>
<sequence>MRAFRSVLTNVGLAVFLSSYYSLYASITPHAVPHDSEVAGSINQGIRQGEAVAMEDLRQEPSTATTGVNSLPPLKDTHSGRRSFYLNTLPIKKLGEKLRVAATKAKMTMVDSYPDLRDRLHDISPRTILTDRQYGKEMRVRRRPSDKMKEYRKVRDEVSKAYEKIRYPEGNLKLDDLAREFQWKLSLGPYNPNRSRMISGKSWLEDYLLQLKLRQSVFNEIRRVQKAWDSLQISTDLSQAEKEVITEVSDFLTRASTPDFAHKFQGNYDRMTLSVVSHLRKWPGNLVDRPHFQFPNVPTLDRFKDSIDWDKFALARAVQLKKQPAPEKIGDDDSLTVEEVIQKLRPDFDLETEMHHYAMIKIFERLLTAVRREATNLLHKQFRRYRATLLDLSQMHSWLDLSFSSDTKQDIAWVEKIFSHVYHATPTKLIEQLMGAPEDQIEIRAALDRNAESLVSLSQSDKQALRDSSSDRQTFLRTLGEIRQHVTLEDYIALGKIREEIVAAKTPVNYAFVDELFDVGMIDSVTQSILKSTSRENFLKTKFRAVLMSRFKEKVVVKLEKARLEPAGAGDLILDATAILLAEISVNQLDRKAKNSYLTPEAFENSEYGFEEALSFYDPGGLQSFNNIYIEKKTLFQAYVDGCIGRHPALRRPSHFDYSSKIDKLLSQIKIPQFGFRSNTLLDMGFGHLPAYPKGSPNELLAKRLKHFDERLSAIYLQPLAVRDWRLIDTPFERLTEDSVTNLNEVTKKIYTIRQILPELEEALAKLTEDIEQYEEATLSRRLEGVKNTMGSVLKALKRHEETSMHSHTETHVE</sequence>
<organism evidence="1 2">
    <name type="scientific">Puccinia graminis f. sp. tritici</name>
    <dbReference type="NCBI Taxonomy" id="56615"/>
    <lineage>
        <taxon>Eukaryota</taxon>
        <taxon>Fungi</taxon>
        <taxon>Dikarya</taxon>
        <taxon>Basidiomycota</taxon>
        <taxon>Pucciniomycotina</taxon>
        <taxon>Pucciniomycetes</taxon>
        <taxon>Pucciniales</taxon>
        <taxon>Pucciniaceae</taxon>
        <taxon>Puccinia</taxon>
    </lineage>
</organism>
<name>A0A5B0M129_PUCGR</name>
<dbReference type="OrthoDB" id="10282903at2759"/>
<dbReference type="EMBL" id="VSWC01000171">
    <property type="protein sequence ID" value="KAA1070475.1"/>
    <property type="molecule type" value="Genomic_DNA"/>
</dbReference>